<comment type="caution">
    <text evidence="7">Lacks conserved residue(s) required for the propagation of feature annotation.</text>
</comment>
<feature type="transmembrane region" description="Helical" evidence="7">
    <location>
        <begin position="177"/>
        <end position="195"/>
    </location>
</feature>
<organism evidence="9 10">
    <name type="scientific">Actinoalloteichus hymeniacidonis</name>
    <dbReference type="NCBI Taxonomy" id="340345"/>
    <lineage>
        <taxon>Bacteria</taxon>
        <taxon>Bacillati</taxon>
        <taxon>Actinomycetota</taxon>
        <taxon>Actinomycetes</taxon>
        <taxon>Pseudonocardiales</taxon>
        <taxon>Pseudonocardiaceae</taxon>
        <taxon>Actinoalloteichus</taxon>
    </lineage>
</organism>
<sequence length="216" mass="23077">MMPDFVSNFVEYLASLDPAVFLVGLLVIMILETSLLVGLVVPGDVAVLIAAATLGWEYGLLIATIGFVGTLIGQSGGYLIGRLIGGRIKQSWIGRKMGRRRWAVAEQVATGDGARAMITTRFVAVVHSMVPVVAGTLGMSYLRFLRLATVGAALWAVVWTCFGLFIGGAGRAIGHEWGTLVFGALGVLVSGFVLWRSIAKRRAEHARNQESDQEAS</sequence>
<keyword evidence="4 7" id="KW-0812">Transmembrane</keyword>
<keyword evidence="3 7" id="KW-1003">Cell membrane</keyword>
<evidence type="ECO:0000256" key="5">
    <source>
        <dbReference type="ARBA" id="ARBA00022989"/>
    </source>
</evidence>
<dbReference type="AlphaFoldDB" id="A0AAC9HUQ0"/>
<evidence type="ECO:0000256" key="4">
    <source>
        <dbReference type="ARBA" id="ARBA00022692"/>
    </source>
</evidence>
<dbReference type="EMBL" id="CP014859">
    <property type="protein sequence ID" value="AOS65709.1"/>
    <property type="molecule type" value="Genomic_DNA"/>
</dbReference>
<dbReference type="GO" id="GO:0005886">
    <property type="term" value="C:plasma membrane"/>
    <property type="evidence" value="ECO:0007669"/>
    <property type="project" value="UniProtKB-SubCell"/>
</dbReference>
<dbReference type="KEGG" id="ahm:TL08_24655"/>
<evidence type="ECO:0000256" key="6">
    <source>
        <dbReference type="ARBA" id="ARBA00023136"/>
    </source>
</evidence>
<keyword evidence="10" id="KW-1185">Reference proteome</keyword>
<dbReference type="InterPro" id="IPR032818">
    <property type="entry name" value="DedA-like"/>
</dbReference>
<feature type="transmembrane region" description="Helical" evidence="7">
    <location>
        <begin position="12"/>
        <end position="31"/>
    </location>
</feature>
<protein>
    <recommendedName>
        <fullName evidence="8">VTT domain-containing protein</fullName>
    </recommendedName>
</protein>
<comment type="similarity">
    <text evidence="2 7">Belongs to the DedA family.</text>
</comment>
<gene>
    <name evidence="9" type="ORF">TL08_24655</name>
</gene>
<dbReference type="Pfam" id="PF09335">
    <property type="entry name" value="VTT_dom"/>
    <property type="match status" value="1"/>
</dbReference>
<evidence type="ECO:0000313" key="10">
    <source>
        <dbReference type="Proteomes" id="UP000095210"/>
    </source>
</evidence>
<evidence type="ECO:0000256" key="1">
    <source>
        <dbReference type="ARBA" id="ARBA00004651"/>
    </source>
</evidence>
<keyword evidence="6 7" id="KW-0472">Membrane</keyword>
<accession>A0AAC9HUQ0</accession>
<evidence type="ECO:0000256" key="2">
    <source>
        <dbReference type="ARBA" id="ARBA00010792"/>
    </source>
</evidence>
<dbReference type="Proteomes" id="UP000095210">
    <property type="component" value="Chromosome"/>
</dbReference>
<dbReference type="PANTHER" id="PTHR30353:SF15">
    <property type="entry name" value="INNER MEMBRANE PROTEIN YABI"/>
    <property type="match status" value="1"/>
</dbReference>
<evidence type="ECO:0000256" key="3">
    <source>
        <dbReference type="ARBA" id="ARBA00022475"/>
    </source>
</evidence>
<evidence type="ECO:0000313" key="9">
    <source>
        <dbReference type="EMBL" id="AOS65709.1"/>
    </source>
</evidence>
<evidence type="ECO:0000256" key="7">
    <source>
        <dbReference type="RuleBase" id="RU367016"/>
    </source>
</evidence>
<feature type="domain" description="VTT" evidence="8">
    <location>
        <begin position="41"/>
        <end position="163"/>
    </location>
</feature>
<keyword evidence="5 7" id="KW-1133">Transmembrane helix</keyword>
<evidence type="ECO:0000259" key="8">
    <source>
        <dbReference type="Pfam" id="PF09335"/>
    </source>
</evidence>
<dbReference type="PANTHER" id="PTHR30353">
    <property type="entry name" value="INNER MEMBRANE PROTEIN DEDA-RELATED"/>
    <property type="match status" value="1"/>
</dbReference>
<feature type="transmembrane region" description="Helical" evidence="7">
    <location>
        <begin position="144"/>
        <end position="165"/>
    </location>
</feature>
<name>A0AAC9HUQ0_9PSEU</name>
<reference evidence="10" key="1">
    <citation type="submission" date="2016-03" db="EMBL/GenBank/DDBJ databases">
        <title>Complete genome sequence of the type strain Actinoalloteichus hymeniacidonis DSM 45092.</title>
        <authorList>
            <person name="Schaffert L."/>
            <person name="Albersmeier A."/>
            <person name="Winkler A."/>
            <person name="Kalinowski J."/>
            <person name="Zotchev S."/>
            <person name="Ruckert C."/>
        </authorList>
    </citation>
    <scope>NUCLEOTIDE SEQUENCE [LARGE SCALE GENOMIC DNA]</scope>
    <source>
        <strain evidence="10">HPA177(T) (DSM 45092(T))</strain>
    </source>
</reference>
<comment type="subcellular location">
    <subcellularLocation>
        <location evidence="1 7">Cell membrane</location>
        <topology evidence="1 7">Multi-pass membrane protein</topology>
    </subcellularLocation>
</comment>
<proteinExistence type="inferred from homology"/>
<dbReference type="InterPro" id="IPR032816">
    <property type="entry name" value="VTT_dom"/>
</dbReference>